<dbReference type="Proteomes" id="UP001522868">
    <property type="component" value="Unassembled WGS sequence"/>
</dbReference>
<evidence type="ECO:0000256" key="1">
    <source>
        <dbReference type="SAM" id="MobiDB-lite"/>
    </source>
</evidence>
<sequence>MRDRPVPLDPQWDDQPCALPFHPLELGNEALRALFGFLLEGRPGPEDIDPDEVPLLGFRLSDPDSGPGPDPAHAPETVARASRTTRRLGAE</sequence>
<accession>A0ABT0I642</accession>
<reference evidence="2 3" key="1">
    <citation type="submission" date="2022-04" db="EMBL/GenBank/DDBJ databases">
        <title>Streptomyces sp. nov. LCR6-01 isolated from Lichen of Dirinaria sp.</title>
        <authorList>
            <person name="Kanchanasin P."/>
            <person name="Tanasupawat S."/>
            <person name="Phongsopitanun W."/>
        </authorList>
    </citation>
    <scope>NUCLEOTIDE SEQUENCE [LARGE SCALE GENOMIC DNA]</scope>
    <source>
        <strain evidence="2 3">LCR6-01</strain>
    </source>
</reference>
<protein>
    <submittedName>
        <fullName evidence="2">Uncharacterized protein</fullName>
    </submittedName>
</protein>
<evidence type="ECO:0000313" key="2">
    <source>
        <dbReference type="EMBL" id="MCK8676780.1"/>
    </source>
</evidence>
<dbReference type="InterPro" id="IPR053847">
    <property type="entry name" value="DUF6928"/>
</dbReference>
<comment type="caution">
    <text evidence="2">The sequence shown here is derived from an EMBL/GenBank/DDBJ whole genome shotgun (WGS) entry which is preliminary data.</text>
</comment>
<feature type="region of interest" description="Disordered" evidence="1">
    <location>
        <begin position="59"/>
        <end position="91"/>
    </location>
</feature>
<dbReference type="EMBL" id="JALPTH010000004">
    <property type="protein sequence ID" value="MCK8676780.1"/>
    <property type="molecule type" value="Genomic_DNA"/>
</dbReference>
<organism evidence="2 3">
    <name type="scientific">Streptomyces lichenis</name>
    <dbReference type="NCBI Taxonomy" id="2306967"/>
    <lineage>
        <taxon>Bacteria</taxon>
        <taxon>Bacillati</taxon>
        <taxon>Actinomycetota</taxon>
        <taxon>Actinomycetes</taxon>
        <taxon>Kitasatosporales</taxon>
        <taxon>Streptomycetaceae</taxon>
        <taxon>Streptomyces</taxon>
    </lineage>
</organism>
<evidence type="ECO:0000313" key="3">
    <source>
        <dbReference type="Proteomes" id="UP001522868"/>
    </source>
</evidence>
<keyword evidence="3" id="KW-1185">Reference proteome</keyword>
<name>A0ABT0I642_9ACTN</name>
<dbReference type="Pfam" id="PF21997">
    <property type="entry name" value="DUF6928"/>
    <property type="match status" value="1"/>
</dbReference>
<proteinExistence type="predicted"/>
<gene>
    <name evidence="2" type="ORF">M1O15_05090</name>
</gene>